<dbReference type="PANTHER" id="PTHR21367:SF1">
    <property type="entry name" value="ARGINYL-TRNA--PROTEIN TRANSFERASE 1"/>
    <property type="match status" value="1"/>
</dbReference>
<dbReference type="GO" id="GO:0005737">
    <property type="term" value="C:cytoplasm"/>
    <property type="evidence" value="ECO:0007669"/>
    <property type="project" value="TreeGrafter"/>
</dbReference>
<evidence type="ECO:0000256" key="5">
    <source>
        <dbReference type="PIRNR" id="PIRNR037207"/>
    </source>
</evidence>
<dbReference type="SUPFAM" id="SSF55729">
    <property type="entry name" value="Acyl-CoA N-acyltransferases (Nat)"/>
    <property type="match status" value="1"/>
</dbReference>
<evidence type="ECO:0000313" key="8">
    <source>
        <dbReference type="EMBL" id="KAG9248582.1"/>
    </source>
</evidence>
<dbReference type="GO" id="GO:0004057">
    <property type="term" value="F:arginyl-tRNA--protein transferase activity"/>
    <property type="evidence" value="ECO:0007669"/>
    <property type="project" value="UniProtKB-EC"/>
</dbReference>
<feature type="domain" description="N-end rule aminoacyl transferase C-terminal" evidence="7">
    <location>
        <begin position="168"/>
        <end position="303"/>
    </location>
</feature>
<keyword evidence="9" id="KW-1185">Reference proteome</keyword>
<dbReference type="Pfam" id="PF04376">
    <property type="entry name" value="ATE_N"/>
    <property type="match status" value="1"/>
</dbReference>
<dbReference type="InterPro" id="IPR030700">
    <property type="entry name" value="N-end_Aminoacyl_Trfase"/>
</dbReference>
<organism evidence="8 9">
    <name type="scientific">Calycina marina</name>
    <dbReference type="NCBI Taxonomy" id="1763456"/>
    <lineage>
        <taxon>Eukaryota</taxon>
        <taxon>Fungi</taxon>
        <taxon>Dikarya</taxon>
        <taxon>Ascomycota</taxon>
        <taxon>Pezizomycotina</taxon>
        <taxon>Leotiomycetes</taxon>
        <taxon>Helotiales</taxon>
        <taxon>Pezizellaceae</taxon>
        <taxon>Calycina</taxon>
    </lineage>
</organism>
<comment type="function">
    <text evidence="5">Involved in the post-translational conjugation of arginine to the N-terminal aspartate or glutamate of a protein. This arginylation is required for degradation of the protein via the ubiquitin pathway.</text>
</comment>
<dbReference type="OrthoDB" id="74183at2759"/>
<dbReference type="InterPro" id="IPR017137">
    <property type="entry name" value="Arg-tRNA-P_Trfase_1_euk"/>
</dbReference>
<dbReference type="EMBL" id="MU253746">
    <property type="protein sequence ID" value="KAG9248582.1"/>
    <property type="molecule type" value="Genomic_DNA"/>
</dbReference>
<protein>
    <recommendedName>
        <fullName evidence="5">Arginyl-tRNA--protein transferase 1</fullName>
        <shortName evidence="5">Arginyltransferase 1</shortName>
        <shortName evidence="5">R-transferase 1</shortName>
        <ecNumber evidence="5">2.3.2.8</ecNumber>
    </recommendedName>
    <alternativeName>
        <fullName evidence="5">Arginine-tRNA--protein transferase 1</fullName>
    </alternativeName>
</protein>
<dbReference type="InterPro" id="IPR007472">
    <property type="entry name" value="N-end_Aminoacyl_Trfase_C"/>
</dbReference>
<evidence type="ECO:0000313" key="9">
    <source>
        <dbReference type="Proteomes" id="UP000887226"/>
    </source>
</evidence>
<dbReference type="InterPro" id="IPR007471">
    <property type="entry name" value="N-end_Aminoacyl_Trfase_N"/>
</dbReference>
<comment type="caution">
    <text evidence="8">The sequence shown here is derived from an EMBL/GenBank/DDBJ whole genome shotgun (WGS) entry which is preliminary data.</text>
</comment>
<evidence type="ECO:0000256" key="2">
    <source>
        <dbReference type="ARBA" id="ARBA00022679"/>
    </source>
</evidence>
<evidence type="ECO:0000259" key="7">
    <source>
        <dbReference type="Pfam" id="PF04377"/>
    </source>
</evidence>
<dbReference type="EC" id="2.3.2.8" evidence="5"/>
<reference evidence="8" key="1">
    <citation type="journal article" date="2021" name="IMA Fungus">
        <title>Genomic characterization of three marine fungi, including Emericellopsis atlantica sp. nov. with signatures of a generalist lifestyle and marine biomass degradation.</title>
        <authorList>
            <person name="Hagestad O.C."/>
            <person name="Hou L."/>
            <person name="Andersen J.H."/>
            <person name="Hansen E.H."/>
            <person name="Altermark B."/>
            <person name="Li C."/>
            <person name="Kuhnert E."/>
            <person name="Cox R.J."/>
            <person name="Crous P.W."/>
            <person name="Spatafora J.W."/>
            <person name="Lail K."/>
            <person name="Amirebrahimi M."/>
            <person name="Lipzen A."/>
            <person name="Pangilinan J."/>
            <person name="Andreopoulos W."/>
            <person name="Hayes R.D."/>
            <person name="Ng V."/>
            <person name="Grigoriev I.V."/>
            <person name="Jackson S.A."/>
            <person name="Sutton T.D.S."/>
            <person name="Dobson A.D.W."/>
            <person name="Rama T."/>
        </authorList>
    </citation>
    <scope>NUCLEOTIDE SEQUENCE</scope>
    <source>
        <strain evidence="8">TRa3180A</strain>
    </source>
</reference>
<gene>
    <name evidence="8" type="ORF">BJ878DRAFT_452073</name>
</gene>
<dbReference type="Proteomes" id="UP000887226">
    <property type="component" value="Unassembled WGS sequence"/>
</dbReference>
<dbReference type="PANTHER" id="PTHR21367">
    <property type="entry name" value="ARGININE-TRNA-PROTEIN TRANSFERASE 1"/>
    <property type="match status" value="1"/>
</dbReference>
<evidence type="ECO:0000256" key="3">
    <source>
        <dbReference type="ARBA" id="ARBA00022786"/>
    </source>
</evidence>
<proteinExistence type="inferred from homology"/>
<comment type="similarity">
    <text evidence="1 5">Belongs to the R-transferase family.</text>
</comment>
<name>A0A9P7ZBE0_9HELO</name>
<dbReference type="AlphaFoldDB" id="A0A9P7ZBE0"/>
<accession>A0A9P7ZBE0</accession>
<dbReference type="InterPro" id="IPR016181">
    <property type="entry name" value="Acyl_CoA_acyltransferase"/>
</dbReference>
<dbReference type="Pfam" id="PF04377">
    <property type="entry name" value="ATE_C"/>
    <property type="match status" value="1"/>
</dbReference>
<keyword evidence="2 5" id="KW-0808">Transferase</keyword>
<comment type="catalytic activity">
    <reaction evidence="5">
        <text>an N-terminal L-alpha-aminoacyl-[protein] + L-arginyl-tRNA(Arg) = an N-terminal L-arginyl-L-aminoacyl-[protein] + tRNA(Arg) + H(+)</text>
        <dbReference type="Rhea" id="RHEA:10208"/>
        <dbReference type="Rhea" id="RHEA-COMP:9658"/>
        <dbReference type="Rhea" id="RHEA-COMP:9673"/>
        <dbReference type="Rhea" id="RHEA-COMP:10636"/>
        <dbReference type="Rhea" id="RHEA-COMP:10638"/>
        <dbReference type="ChEBI" id="CHEBI:15378"/>
        <dbReference type="ChEBI" id="CHEBI:78442"/>
        <dbReference type="ChEBI" id="CHEBI:78513"/>
        <dbReference type="ChEBI" id="CHEBI:78597"/>
        <dbReference type="ChEBI" id="CHEBI:83562"/>
        <dbReference type="EC" id="2.3.2.8"/>
    </reaction>
</comment>
<dbReference type="PIRSF" id="PIRSF037207">
    <property type="entry name" value="ATE1_euk"/>
    <property type="match status" value="1"/>
</dbReference>
<keyword evidence="3 5" id="KW-0833">Ubl conjugation pathway</keyword>
<keyword evidence="4 5" id="KW-0012">Acyltransferase</keyword>
<evidence type="ECO:0000256" key="1">
    <source>
        <dbReference type="ARBA" id="ARBA00009991"/>
    </source>
</evidence>
<evidence type="ECO:0000259" key="6">
    <source>
        <dbReference type="Pfam" id="PF04376"/>
    </source>
</evidence>
<sequence>MFAVMKAETPDVVPSTIRPIGYRNNSCGYCHGKTGSFSYYASALSLELQFYEDLLNQGWRRSGTLLYKPDQRFSCCPQYTIRLDSESFHASRDQRQALNRFSKYITGDVYTKEAVRLYPKSKQEAKKRDAKFDLVERVHECEKHLLRSPPEPARKFSVTLEPDSYTDEKFELYANYQRTVHKDPPNLISKQSFQRFLCSSPLPRSKVSSDGREKHLGSYHQCYRIDGELVAFGVLDLLPQCVSAVYFVYDESVNRLSFGKVGALREVALAKEYGYRWWYAGFYIHSCIKMKYKGDYSPQHMLDPESYGWDLLDQHMKQRLDEHKYVSMSSNTSSSGDKEEDCIVPNPDLPIFLRGVPGVLTKEQILAEVDLDGIRIKIFDQEAEACDLITWREDDMDSVKTLKGSIAELVATVGSDLAAEMVVALN</sequence>
<evidence type="ECO:0000256" key="4">
    <source>
        <dbReference type="ARBA" id="ARBA00023315"/>
    </source>
</evidence>
<feature type="domain" description="N-end aminoacyl transferase N-terminal" evidence="6">
    <location>
        <begin position="26"/>
        <end position="96"/>
    </location>
</feature>